<dbReference type="KEGG" id="psuw:WQ53_06910"/>
<feature type="region of interest" description="Disordered" evidence="1">
    <location>
        <begin position="1"/>
        <end position="72"/>
    </location>
</feature>
<feature type="compositionally biased region" description="Basic and acidic residues" evidence="1">
    <location>
        <begin position="18"/>
        <end position="29"/>
    </location>
</feature>
<evidence type="ECO:0000313" key="3">
    <source>
        <dbReference type="Proteomes" id="UP000033067"/>
    </source>
</evidence>
<dbReference type="EMBL" id="CP011144">
    <property type="protein sequence ID" value="AKC86536.1"/>
    <property type="molecule type" value="Genomic_DNA"/>
</dbReference>
<evidence type="ECO:0000256" key="1">
    <source>
        <dbReference type="SAM" id="MobiDB-lite"/>
    </source>
</evidence>
<keyword evidence="3" id="KW-1185">Reference proteome</keyword>
<dbReference type="AlphaFoldDB" id="A0A0E3UMR4"/>
<gene>
    <name evidence="2" type="ORF">WQ53_06910</name>
</gene>
<dbReference type="PATRIC" id="fig|314722.6.peg.1479"/>
<organism evidence="2 3">
    <name type="scientific">Pseudoxanthomonas suwonensis</name>
    <dbReference type="NCBI Taxonomy" id="314722"/>
    <lineage>
        <taxon>Bacteria</taxon>
        <taxon>Pseudomonadati</taxon>
        <taxon>Pseudomonadota</taxon>
        <taxon>Gammaproteobacteria</taxon>
        <taxon>Lysobacterales</taxon>
        <taxon>Lysobacteraceae</taxon>
        <taxon>Pseudoxanthomonas</taxon>
    </lineage>
</organism>
<evidence type="ECO:0000313" key="2">
    <source>
        <dbReference type="EMBL" id="AKC86536.1"/>
    </source>
</evidence>
<proteinExistence type="predicted"/>
<accession>A0A0E3UMR4</accession>
<dbReference type="Proteomes" id="UP000033067">
    <property type="component" value="Chromosome"/>
</dbReference>
<sequence>MTGRQGIETGCRLPRHGIRPDHERDRPIARAEPTMAPRAPGRADDRHAFRDRYGHSDCRSHKPRKASFLPGS</sequence>
<name>A0A0E3UMR4_9GAMM</name>
<reference evidence="2 3" key="1">
    <citation type="journal article" date="2015" name="Genome Announc.">
        <title>Complete Genome Sequence of Pseudoxanthomonas suwonensis Strain J1, a Cellulose-Degrading Bacterium Isolated from Leaf- and Wood-Enriched Soil.</title>
        <authorList>
            <person name="Hou L."/>
            <person name="Jiang J."/>
            <person name="Xu Z."/>
            <person name="Zhou Y."/>
            <person name="Leung F.C."/>
        </authorList>
    </citation>
    <scope>NUCLEOTIDE SEQUENCE [LARGE SCALE GENOMIC DNA]</scope>
    <source>
        <strain evidence="2 3">J1</strain>
    </source>
</reference>
<feature type="compositionally biased region" description="Basic and acidic residues" evidence="1">
    <location>
        <begin position="41"/>
        <end position="60"/>
    </location>
</feature>
<protein>
    <submittedName>
        <fullName evidence="2">Uncharacterized protein</fullName>
    </submittedName>
</protein>